<proteinExistence type="predicted"/>
<comment type="caution">
    <text evidence="1">The sequence shown here is derived from an EMBL/GenBank/DDBJ whole genome shotgun (WGS) entry which is preliminary data.</text>
</comment>
<dbReference type="EMBL" id="QRWZ01000003">
    <property type="protein sequence ID" value="RGT61667.1"/>
    <property type="molecule type" value="Genomic_DNA"/>
</dbReference>
<evidence type="ECO:0000313" key="1">
    <source>
        <dbReference type="EMBL" id="RGT61667.1"/>
    </source>
</evidence>
<accession>A0A412PNY9</accession>
<evidence type="ECO:0000313" key="2">
    <source>
        <dbReference type="Proteomes" id="UP000284046"/>
    </source>
</evidence>
<organism evidence="1 2">
    <name type="scientific">Streptococcus anginosus</name>
    <dbReference type="NCBI Taxonomy" id="1328"/>
    <lineage>
        <taxon>Bacteria</taxon>
        <taxon>Bacillati</taxon>
        <taxon>Bacillota</taxon>
        <taxon>Bacilli</taxon>
        <taxon>Lactobacillales</taxon>
        <taxon>Streptococcaceae</taxon>
        <taxon>Streptococcus</taxon>
        <taxon>Streptococcus anginosus group</taxon>
    </lineage>
</organism>
<dbReference type="AlphaFoldDB" id="A0A412PNY9"/>
<reference evidence="1 2" key="1">
    <citation type="submission" date="2018-08" db="EMBL/GenBank/DDBJ databases">
        <title>A genome reference for cultivated species of the human gut microbiota.</title>
        <authorList>
            <person name="Zou Y."/>
            <person name="Xue W."/>
            <person name="Luo G."/>
        </authorList>
    </citation>
    <scope>NUCLEOTIDE SEQUENCE [LARGE SCALE GENOMIC DNA]</scope>
    <source>
        <strain evidence="1 2">AF18-38</strain>
    </source>
</reference>
<sequence length="85" mass="10752">MRLKILRRNSPIRNYEYCYIIFSPSDNMEAAEIYDNYIQIDNFEDFSYWFEQQIYYLTRDQFRKIDGIWLKMMIDCYKKRDELLF</sequence>
<name>A0A412PNY9_STRAP</name>
<gene>
    <name evidence="1" type="ORF">DWX18_03265</name>
</gene>
<dbReference type="Proteomes" id="UP000284046">
    <property type="component" value="Unassembled WGS sequence"/>
</dbReference>
<dbReference type="RefSeq" id="WP_118138841.1">
    <property type="nucleotide sequence ID" value="NZ_JASHEV010000001.1"/>
</dbReference>
<protein>
    <submittedName>
        <fullName evidence="1">Uncharacterized protein</fullName>
    </submittedName>
</protein>